<dbReference type="EMBL" id="AZHB01000020">
    <property type="protein sequence ID" value="OAA57199.1"/>
    <property type="molecule type" value="Genomic_DNA"/>
</dbReference>
<dbReference type="AlphaFoldDB" id="A0A167Q1J0"/>
<dbReference type="Proteomes" id="UP000076744">
    <property type="component" value="Unassembled WGS sequence"/>
</dbReference>
<evidence type="ECO:0000313" key="5">
    <source>
        <dbReference type="EMBL" id="OAA57199.1"/>
    </source>
</evidence>
<evidence type="ECO:0000313" key="6">
    <source>
        <dbReference type="Proteomes" id="UP000076744"/>
    </source>
</evidence>
<protein>
    <submittedName>
        <fullName evidence="5">Galactosyl transferase</fullName>
    </submittedName>
</protein>
<organism evidence="5 6">
    <name type="scientific">Cordyceps fumosorosea (strain ARSEF 2679)</name>
    <name type="common">Isaria fumosorosea</name>
    <dbReference type="NCBI Taxonomy" id="1081104"/>
    <lineage>
        <taxon>Eukaryota</taxon>
        <taxon>Fungi</taxon>
        <taxon>Dikarya</taxon>
        <taxon>Ascomycota</taxon>
        <taxon>Pezizomycotina</taxon>
        <taxon>Sordariomycetes</taxon>
        <taxon>Hypocreomycetidae</taxon>
        <taxon>Hypocreales</taxon>
        <taxon>Cordycipitaceae</taxon>
        <taxon>Cordyceps</taxon>
    </lineage>
</organism>
<keyword evidence="4" id="KW-1133">Transmembrane helix</keyword>
<keyword evidence="6" id="KW-1185">Reference proteome</keyword>
<evidence type="ECO:0000256" key="3">
    <source>
        <dbReference type="ARBA" id="ARBA00022679"/>
    </source>
</evidence>
<evidence type="ECO:0000256" key="2">
    <source>
        <dbReference type="ARBA" id="ARBA00022676"/>
    </source>
</evidence>
<keyword evidence="4" id="KW-0812">Transmembrane</keyword>
<dbReference type="InterPro" id="IPR029044">
    <property type="entry name" value="Nucleotide-diphossugar_trans"/>
</dbReference>
<dbReference type="InterPro" id="IPR008630">
    <property type="entry name" value="Glyco_trans_34"/>
</dbReference>
<keyword evidence="4" id="KW-0472">Membrane</keyword>
<dbReference type="GO" id="GO:0016757">
    <property type="term" value="F:glycosyltransferase activity"/>
    <property type="evidence" value="ECO:0007669"/>
    <property type="project" value="UniProtKB-KW"/>
</dbReference>
<evidence type="ECO:0000256" key="1">
    <source>
        <dbReference type="ARBA" id="ARBA00005664"/>
    </source>
</evidence>
<dbReference type="Gene3D" id="3.90.550.10">
    <property type="entry name" value="Spore Coat Polysaccharide Biosynthesis Protein SpsA, Chain A"/>
    <property type="match status" value="1"/>
</dbReference>
<dbReference type="GeneID" id="30023412"/>
<keyword evidence="2" id="KW-0328">Glycosyltransferase</keyword>
<dbReference type="Pfam" id="PF05637">
    <property type="entry name" value="Glyco_transf_34"/>
    <property type="match status" value="1"/>
</dbReference>
<dbReference type="GO" id="GO:0000139">
    <property type="term" value="C:Golgi membrane"/>
    <property type="evidence" value="ECO:0007669"/>
    <property type="project" value="TreeGrafter"/>
</dbReference>
<accession>A0A167Q1J0</accession>
<feature type="transmembrane region" description="Helical" evidence="4">
    <location>
        <begin position="15"/>
        <end position="34"/>
    </location>
</feature>
<comment type="caution">
    <text evidence="5">The sequence shown here is derived from an EMBL/GenBank/DDBJ whole genome shotgun (WGS) entry which is preliminary data.</text>
</comment>
<proteinExistence type="inferred from homology"/>
<sequence>MSSLIFVYQRVRRSIYIPLAVFVFFCVLLASTYLDPGAAVRRLASGHRSGPATEANHLLGDLIEALYRPYVHPITAENFTDETGEVFRTTGEPFYKKSLGRRVLILDADTRPFTNDGELLSESGVKWPHPDAMSSGMLSHYLYSRIHGYDYQLLRVAPVADWSHTWSKVPAIKHALLSHDLVVFLDQDAVFRYPALPLEWLLNHWQHDAATCLLLAADPDKPFNTDPDGARYLNTGFVVAQNSTRTHDLLDAWLRCPTGEEFEGCRRFAYEWPHEQAALVSFVGRYQFAREGDVRAVPCAEANGSPWTKEEHGCRGALVRHLWMEGKGRQVEELADGVLRYVMPALSGDFRVRHAEALAEEMARAGVRDRRRESFTGDRAVAPIAK</sequence>
<comment type="similarity">
    <text evidence="1">Belongs to the glycosyltransferase 34 family.</text>
</comment>
<reference evidence="5 6" key="1">
    <citation type="journal article" date="2016" name="Genome Biol. Evol.">
        <title>Divergent and convergent evolution of fungal pathogenicity.</title>
        <authorList>
            <person name="Shang Y."/>
            <person name="Xiao G."/>
            <person name="Zheng P."/>
            <person name="Cen K."/>
            <person name="Zhan S."/>
            <person name="Wang C."/>
        </authorList>
    </citation>
    <scope>NUCLEOTIDE SEQUENCE [LARGE SCALE GENOMIC DNA]</scope>
    <source>
        <strain evidence="5 6">ARSEF 2679</strain>
    </source>
</reference>
<dbReference type="RefSeq" id="XP_018702001.1">
    <property type="nucleotide sequence ID" value="XM_018850724.1"/>
</dbReference>
<dbReference type="PANTHER" id="PTHR31306">
    <property type="entry name" value="ALPHA-1,6-MANNOSYLTRANSFERASE MNN11-RELATED"/>
    <property type="match status" value="1"/>
</dbReference>
<name>A0A167Q1J0_CORFA</name>
<dbReference type="PANTHER" id="PTHR31306:SF3">
    <property type="entry name" value="NUCLEOTIDE-DIPHOSPHO-SUGAR TRANSFERASE DOMAIN-CONTAINING PROTEIN"/>
    <property type="match status" value="1"/>
</dbReference>
<dbReference type="OrthoDB" id="3763672at2759"/>
<keyword evidence="3 5" id="KW-0808">Transferase</keyword>
<dbReference type="GO" id="GO:0006487">
    <property type="term" value="P:protein N-linked glycosylation"/>
    <property type="evidence" value="ECO:0007669"/>
    <property type="project" value="TreeGrafter"/>
</dbReference>
<gene>
    <name evidence="5" type="ORF">ISF_07120</name>
</gene>
<evidence type="ECO:0000256" key="4">
    <source>
        <dbReference type="SAM" id="Phobius"/>
    </source>
</evidence>